<dbReference type="EMBL" id="MHJD01000012">
    <property type="protein sequence ID" value="OGY62522.1"/>
    <property type="molecule type" value="Genomic_DNA"/>
</dbReference>
<dbReference type="Proteomes" id="UP000177801">
    <property type="component" value="Unassembled WGS sequence"/>
</dbReference>
<accession>A0A1G1ZD33</accession>
<dbReference type="AlphaFoldDB" id="A0A1G1ZD33"/>
<proteinExistence type="predicted"/>
<gene>
    <name evidence="1" type="ORF">A3G58_01505</name>
</gene>
<evidence type="ECO:0000313" key="1">
    <source>
        <dbReference type="EMBL" id="OGY62522.1"/>
    </source>
</evidence>
<reference evidence="1 2" key="1">
    <citation type="journal article" date="2016" name="Nat. Commun.">
        <title>Thousands of microbial genomes shed light on interconnected biogeochemical processes in an aquifer system.</title>
        <authorList>
            <person name="Anantharaman K."/>
            <person name="Brown C.T."/>
            <person name="Hug L.A."/>
            <person name="Sharon I."/>
            <person name="Castelle C.J."/>
            <person name="Probst A.J."/>
            <person name="Thomas B.C."/>
            <person name="Singh A."/>
            <person name="Wilkins M.J."/>
            <person name="Karaoz U."/>
            <person name="Brodie E.L."/>
            <person name="Williams K.H."/>
            <person name="Hubbard S.S."/>
            <person name="Banfield J.F."/>
        </authorList>
    </citation>
    <scope>NUCLEOTIDE SEQUENCE [LARGE SCALE GENOMIC DNA]</scope>
</reference>
<protein>
    <submittedName>
        <fullName evidence="1">Uncharacterized protein</fullName>
    </submittedName>
</protein>
<organism evidence="1 2">
    <name type="scientific">Candidatus Colwellbacteria bacterium RIFCSPLOWO2_12_FULL_46_17</name>
    <dbReference type="NCBI Taxonomy" id="1797695"/>
    <lineage>
        <taxon>Bacteria</taxon>
        <taxon>Candidatus Colwelliibacteriota</taxon>
    </lineage>
</organism>
<evidence type="ECO:0000313" key="2">
    <source>
        <dbReference type="Proteomes" id="UP000177801"/>
    </source>
</evidence>
<name>A0A1G1ZD33_9BACT</name>
<comment type="caution">
    <text evidence="1">The sequence shown here is derived from an EMBL/GenBank/DDBJ whole genome shotgun (WGS) entry which is preliminary data.</text>
</comment>
<sequence>MARGKKIAAEFAQEVFAEGIVKAFTGRGKILMETIVTDIQNRVGTVGKEAHKSLRSKLLQLDEPRRRVIDQMLIQAEHGRIDPKHGDVSKLRENGLAVELDKLSLDELSRLADLGEDERWVVIDAGWPNTVGQELAHVRRVTIETANTVAEMIGSLFTDLDEPAGKLADRLKVAREARTTKNGRLRLRGKKEGGR</sequence>